<evidence type="ECO:0000313" key="4">
    <source>
        <dbReference type="EMBL" id="GMH91060.1"/>
    </source>
</evidence>
<dbReference type="CDD" id="cd01610">
    <property type="entry name" value="PAP2_like"/>
    <property type="match status" value="1"/>
</dbReference>
<comment type="caution">
    <text evidence="4">The sequence shown here is derived from an EMBL/GenBank/DDBJ whole genome shotgun (WGS) entry which is preliminary data.</text>
</comment>
<feature type="transmembrane region" description="Helical" evidence="2">
    <location>
        <begin position="142"/>
        <end position="161"/>
    </location>
</feature>
<reference evidence="5" key="1">
    <citation type="journal article" date="2023" name="Commun. Biol.">
        <title>Genome analysis of Parmales, the sister group of diatoms, reveals the evolutionary specialization of diatoms from phago-mixotrophs to photoautotrophs.</title>
        <authorList>
            <person name="Ban H."/>
            <person name="Sato S."/>
            <person name="Yoshikawa S."/>
            <person name="Yamada K."/>
            <person name="Nakamura Y."/>
            <person name="Ichinomiya M."/>
            <person name="Sato N."/>
            <person name="Blanc-Mathieu R."/>
            <person name="Endo H."/>
            <person name="Kuwata A."/>
            <person name="Ogata H."/>
        </authorList>
    </citation>
    <scope>NUCLEOTIDE SEQUENCE [LARGE SCALE GENOMIC DNA]</scope>
    <source>
        <strain evidence="5">NIES 3699</strain>
    </source>
</reference>
<evidence type="ECO:0000256" key="2">
    <source>
        <dbReference type="SAM" id="Phobius"/>
    </source>
</evidence>
<dbReference type="Pfam" id="PF01569">
    <property type="entry name" value="PAP2"/>
    <property type="match status" value="1"/>
</dbReference>
<dbReference type="SUPFAM" id="SSF48317">
    <property type="entry name" value="Acid phosphatase/Vanadium-dependent haloperoxidase"/>
    <property type="match status" value="1"/>
</dbReference>
<sequence length="354" mass="41256">MSNPNAGLGPWEKLIAWDLTQIHKVQRFMYDPRNDWLRIEVDKVVSPSPLNDINLLTWVTFFVVMALNAYTDRWYTFLWCTSLNIAVTMIARVLIQARRPFEIDKRLRPVTNKTRQSYGFPSVESHMAVVVNGFVAARFAEWWVSIPLFCLTLFVGFTRVYSCARFVHQIVLSYVTGLIGLTVFLQFEESARRFSLKWQLHWVYLVLCIFVLIALMGLAIEDNSSSFGGIPREEYIRVVGGILNTEPGVIHEHMHAQASKKLERTAVNSDRQRQRYAEKLYARKDSFFYLQNAIAKKEMEKKQIKQQYQGYQARQRATTGRKMTEQERWQEELKSDPNNAFLQTLIDKNYGASN</sequence>
<feature type="compositionally biased region" description="Basic and acidic residues" evidence="1">
    <location>
        <begin position="322"/>
        <end position="335"/>
    </location>
</feature>
<keyword evidence="2" id="KW-0472">Membrane</keyword>
<evidence type="ECO:0000256" key="1">
    <source>
        <dbReference type="SAM" id="MobiDB-lite"/>
    </source>
</evidence>
<protein>
    <recommendedName>
        <fullName evidence="3">Phosphatidic acid phosphatase type 2/haloperoxidase domain-containing protein</fullName>
    </recommendedName>
</protein>
<feature type="domain" description="Phosphatidic acid phosphatase type 2/haloperoxidase" evidence="3">
    <location>
        <begin position="77"/>
        <end position="188"/>
    </location>
</feature>
<feature type="transmembrane region" description="Helical" evidence="2">
    <location>
        <begin position="199"/>
        <end position="220"/>
    </location>
</feature>
<feature type="transmembrane region" description="Helical" evidence="2">
    <location>
        <begin position="76"/>
        <end position="95"/>
    </location>
</feature>
<organism evidence="4 5">
    <name type="scientific">Triparma verrucosa</name>
    <dbReference type="NCBI Taxonomy" id="1606542"/>
    <lineage>
        <taxon>Eukaryota</taxon>
        <taxon>Sar</taxon>
        <taxon>Stramenopiles</taxon>
        <taxon>Ochrophyta</taxon>
        <taxon>Bolidophyceae</taxon>
        <taxon>Parmales</taxon>
        <taxon>Triparmaceae</taxon>
        <taxon>Triparma</taxon>
    </lineage>
</organism>
<feature type="transmembrane region" description="Helical" evidence="2">
    <location>
        <begin position="170"/>
        <end position="187"/>
    </location>
</feature>
<accession>A0A9W7BRK1</accession>
<name>A0A9W7BRK1_9STRA</name>
<keyword evidence="2" id="KW-0812">Transmembrane</keyword>
<gene>
    <name evidence="4" type="ORF">TrVE_jg5027</name>
</gene>
<keyword evidence="5" id="KW-1185">Reference proteome</keyword>
<dbReference type="InterPro" id="IPR036938">
    <property type="entry name" value="PAP2/HPO_sf"/>
</dbReference>
<feature type="region of interest" description="Disordered" evidence="1">
    <location>
        <begin position="313"/>
        <end position="336"/>
    </location>
</feature>
<evidence type="ECO:0000259" key="3">
    <source>
        <dbReference type="Pfam" id="PF01569"/>
    </source>
</evidence>
<dbReference type="InterPro" id="IPR000326">
    <property type="entry name" value="PAP2/HPO"/>
</dbReference>
<dbReference type="AlphaFoldDB" id="A0A9W7BRK1"/>
<proteinExistence type="predicted"/>
<keyword evidence="2" id="KW-1133">Transmembrane helix</keyword>
<dbReference type="EMBL" id="BRXX01000112">
    <property type="protein sequence ID" value="GMH91060.1"/>
    <property type="molecule type" value="Genomic_DNA"/>
</dbReference>
<dbReference type="Proteomes" id="UP001165160">
    <property type="component" value="Unassembled WGS sequence"/>
</dbReference>
<evidence type="ECO:0000313" key="5">
    <source>
        <dbReference type="Proteomes" id="UP001165160"/>
    </source>
</evidence>